<keyword evidence="2" id="KW-1185">Reference proteome</keyword>
<comment type="caution">
    <text evidence="1">The sequence shown here is derived from an EMBL/GenBank/DDBJ whole genome shotgun (WGS) entry which is preliminary data.</text>
</comment>
<sequence>MAESKQERDERLQAEKEFRIQFLVKENGITEAQARDLVEMIGIDANSLLREALEPRGFRRQHSFGGSVGFSVKW</sequence>
<accession>A0ABU4X5E3</accession>
<evidence type="ECO:0000313" key="2">
    <source>
        <dbReference type="Proteomes" id="UP001272097"/>
    </source>
</evidence>
<name>A0ABU4X5E3_9HYPH</name>
<protein>
    <submittedName>
        <fullName evidence="1">Uncharacterized protein</fullName>
    </submittedName>
</protein>
<evidence type="ECO:0000313" key="1">
    <source>
        <dbReference type="EMBL" id="MDX8443545.1"/>
    </source>
</evidence>
<dbReference type="EMBL" id="JAVIIS010000067">
    <property type="protein sequence ID" value="MDX8443545.1"/>
    <property type="molecule type" value="Genomic_DNA"/>
</dbReference>
<reference evidence="1 2" key="1">
    <citation type="submission" date="2023-08" db="EMBL/GenBank/DDBJ databases">
        <title>Implementing the SeqCode for naming new Mesorhizobium species isolated from Vachellia karroo root nodules.</title>
        <authorList>
            <person name="Van Lill M."/>
        </authorList>
    </citation>
    <scope>NUCLEOTIDE SEQUENCE [LARGE SCALE GENOMIC DNA]</scope>
    <source>
        <strain evidence="1 2">VK3E</strain>
    </source>
</reference>
<dbReference type="Proteomes" id="UP001272097">
    <property type="component" value="Unassembled WGS sequence"/>
</dbReference>
<gene>
    <name evidence="1" type="ORF">RFM51_28655</name>
</gene>
<organism evidence="1 2">
    <name type="scientific">Mesorhizobium australafricanum</name>
    <dbReference type="NCBI Taxonomy" id="3072311"/>
    <lineage>
        <taxon>Bacteria</taxon>
        <taxon>Pseudomonadati</taxon>
        <taxon>Pseudomonadota</taxon>
        <taxon>Alphaproteobacteria</taxon>
        <taxon>Hyphomicrobiales</taxon>
        <taxon>Phyllobacteriaceae</taxon>
        <taxon>Mesorhizobium</taxon>
    </lineage>
</organism>
<proteinExistence type="predicted"/>
<dbReference type="RefSeq" id="WP_320217529.1">
    <property type="nucleotide sequence ID" value="NZ_JAVIIS010000067.1"/>
</dbReference>